<comment type="caution">
    <text evidence="2">The sequence shown here is derived from an EMBL/GenBank/DDBJ whole genome shotgun (WGS) entry which is preliminary data.</text>
</comment>
<dbReference type="RefSeq" id="WP_009576997.1">
    <property type="nucleotide sequence ID" value="NZ_AEIG01000098.1"/>
</dbReference>
<dbReference type="InterPro" id="IPR029058">
    <property type="entry name" value="AB_hydrolase_fold"/>
</dbReference>
<name>F3L573_9GAMM</name>
<dbReference type="Pfam" id="PF07859">
    <property type="entry name" value="Abhydrolase_3"/>
    <property type="match status" value="1"/>
</dbReference>
<gene>
    <name evidence="2" type="ORF">IMCC3088_4</name>
</gene>
<evidence type="ECO:0000256" key="1">
    <source>
        <dbReference type="ARBA" id="ARBA00022801"/>
    </source>
</evidence>
<dbReference type="Gene3D" id="3.40.50.1820">
    <property type="entry name" value="alpha/beta hydrolase"/>
    <property type="match status" value="1"/>
</dbReference>
<dbReference type="AlphaFoldDB" id="F3L573"/>
<dbReference type="SUPFAM" id="SSF53474">
    <property type="entry name" value="alpha/beta-Hydrolases"/>
    <property type="match status" value="1"/>
</dbReference>
<dbReference type="eggNOG" id="COG0657">
    <property type="taxonomic scope" value="Bacteria"/>
</dbReference>
<sequence>MSFKHLVHPSLEPMTSPEMAFEMNAETLQAMRDQRSQPIGLEYVQDLPVTSKAVFTTLEDGHELKLVIYQPENRSAEALPVIYHIHGGGMVMGTPEMMEVRNKLLADKLGVAVVSVDYRLAPEYPHPIPVEDCYAGYQWTVANAKTLGFDTSRIVSMGESAGGGLAAALSLLLRDRGDRSLLGQYLIYPMLDDRTASSVEPAPPVGEFIWTRASNRFGWGALLGQEPGGESVSPYAAPARAADLSGLPTTFMYTGALDLFMEEDLDYAKRLMCAGVPTELHVYPGAIHAFEMLLAGPLAEQASTDIQRSLRALLQL</sequence>
<dbReference type="Proteomes" id="UP000005615">
    <property type="component" value="Unassembled WGS sequence"/>
</dbReference>
<dbReference type="PANTHER" id="PTHR48081">
    <property type="entry name" value="AB HYDROLASE SUPERFAMILY PROTEIN C4A8.06C"/>
    <property type="match status" value="1"/>
</dbReference>
<dbReference type="OrthoDB" id="9806180at2"/>
<accession>F3L573</accession>
<dbReference type="GO" id="GO:0016787">
    <property type="term" value="F:hydrolase activity"/>
    <property type="evidence" value="ECO:0007669"/>
    <property type="project" value="UniProtKB-KW"/>
</dbReference>
<organism evidence="2 3">
    <name type="scientific">Aequoribacter fuscus</name>
    <dbReference type="NCBI Taxonomy" id="2518989"/>
    <lineage>
        <taxon>Bacteria</taxon>
        <taxon>Pseudomonadati</taxon>
        <taxon>Pseudomonadota</taxon>
        <taxon>Gammaproteobacteria</taxon>
        <taxon>Cellvibrionales</taxon>
        <taxon>Halieaceae</taxon>
        <taxon>Aequoribacter</taxon>
    </lineage>
</organism>
<dbReference type="InterPro" id="IPR013094">
    <property type="entry name" value="AB_hydrolase_3"/>
</dbReference>
<keyword evidence="1" id="KW-0378">Hydrolase</keyword>
<evidence type="ECO:0000313" key="2">
    <source>
        <dbReference type="EMBL" id="EGG28520.1"/>
    </source>
</evidence>
<dbReference type="STRING" id="2518989.IMCC3088_4"/>
<dbReference type="PANTHER" id="PTHR48081:SF8">
    <property type="entry name" value="ALPHA_BETA HYDROLASE FOLD-3 DOMAIN-CONTAINING PROTEIN-RELATED"/>
    <property type="match status" value="1"/>
</dbReference>
<dbReference type="EMBL" id="AEIG01000098">
    <property type="protein sequence ID" value="EGG28520.1"/>
    <property type="molecule type" value="Genomic_DNA"/>
</dbReference>
<evidence type="ECO:0000313" key="3">
    <source>
        <dbReference type="Proteomes" id="UP000005615"/>
    </source>
</evidence>
<dbReference type="InterPro" id="IPR050300">
    <property type="entry name" value="GDXG_lipolytic_enzyme"/>
</dbReference>
<keyword evidence="3" id="KW-1185">Reference proteome</keyword>
<reference evidence="2 3" key="1">
    <citation type="journal article" date="2011" name="J. Bacteriol.">
        <title>Genome sequence of strain IMCC3088, a proteorhodopsin-containing marine bacterium belonging to the OM60/NOR5 clade.</title>
        <authorList>
            <person name="Jang Y."/>
            <person name="Oh H.M."/>
            <person name="Kang I."/>
            <person name="Lee K."/>
            <person name="Yang S.J."/>
            <person name="Cho J.C."/>
        </authorList>
    </citation>
    <scope>NUCLEOTIDE SEQUENCE [LARGE SCALE GENOMIC DNA]</scope>
    <source>
        <strain evidence="2 3">IMCC3088</strain>
    </source>
</reference>
<proteinExistence type="predicted"/>
<protein>
    <submittedName>
        <fullName evidence="2">Esterase/lipase/thioesterase</fullName>
    </submittedName>
</protein>